<dbReference type="EMBL" id="JANQDX010000016">
    <property type="protein sequence ID" value="KAL0910524.1"/>
    <property type="molecule type" value="Genomic_DNA"/>
</dbReference>
<accession>A0ABD0UD11</accession>
<gene>
    <name evidence="2" type="ORF">M5K25_021515</name>
</gene>
<protein>
    <submittedName>
        <fullName evidence="2">Uncharacterized protein</fullName>
    </submittedName>
</protein>
<dbReference type="Proteomes" id="UP001552299">
    <property type="component" value="Unassembled WGS sequence"/>
</dbReference>
<evidence type="ECO:0000313" key="3">
    <source>
        <dbReference type="Proteomes" id="UP001552299"/>
    </source>
</evidence>
<feature type="compositionally biased region" description="Polar residues" evidence="1">
    <location>
        <begin position="36"/>
        <end position="53"/>
    </location>
</feature>
<feature type="region of interest" description="Disordered" evidence="1">
    <location>
        <begin position="36"/>
        <end position="108"/>
    </location>
</feature>
<reference evidence="2 3" key="1">
    <citation type="journal article" date="2024" name="Plant Biotechnol. J.">
        <title>Dendrobium thyrsiflorum genome and its molecular insights into genes involved in important horticultural traits.</title>
        <authorList>
            <person name="Chen B."/>
            <person name="Wang J.Y."/>
            <person name="Zheng P.J."/>
            <person name="Li K.L."/>
            <person name="Liang Y.M."/>
            <person name="Chen X.F."/>
            <person name="Zhang C."/>
            <person name="Zhao X."/>
            <person name="He X."/>
            <person name="Zhang G.Q."/>
            <person name="Liu Z.J."/>
            <person name="Xu Q."/>
        </authorList>
    </citation>
    <scope>NUCLEOTIDE SEQUENCE [LARGE SCALE GENOMIC DNA]</scope>
    <source>
        <strain evidence="2">GZMU011</strain>
    </source>
</reference>
<proteinExistence type="predicted"/>
<organism evidence="2 3">
    <name type="scientific">Dendrobium thyrsiflorum</name>
    <name type="common">Pinecone-like raceme dendrobium</name>
    <name type="synonym">Orchid</name>
    <dbReference type="NCBI Taxonomy" id="117978"/>
    <lineage>
        <taxon>Eukaryota</taxon>
        <taxon>Viridiplantae</taxon>
        <taxon>Streptophyta</taxon>
        <taxon>Embryophyta</taxon>
        <taxon>Tracheophyta</taxon>
        <taxon>Spermatophyta</taxon>
        <taxon>Magnoliopsida</taxon>
        <taxon>Liliopsida</taxon>
        <taxon>Asparagales</taxon>
        <taxon>Orchidaceae</taxon>
        <taxon>Epidendroideae</taxon>
        <taxon>Malaxideae</taxon>
        <taxon>Dendrobiinae</taxon>
        <taxon>Dendrobium</taxon>
    </lineage>
</organism>
<evidence type="ECO:0000313" key="2">
    <source>
        <dbReference type="EMBL" id="KAL0910524.1"/>
    </source>
</evidence>
<keyword evidence="3" id="KW-1185">Reference proteome</keyword>
<dbReference type="AlphaFoldDB" id="A0ABD0UD11"/>
<comment type="caution">
    <text evidence="2">The sequence shown here is derived from an EMBL/GenBank/DDBJ whole genome shotgun (WGS) entry which is preliminary data.</text>
</comment>
<name>A0ABD0UD11_DENTH</name>
<evidence type="ECO:0000256" key="1">
    <source>
        <dbReference type="SAM" id="MobiDB-lite"/>
    </source>
</evidence>
<sequence>MIGHESQGKISLETSEIKIWASELRFRQNYSQTERLGITNPTTPNRLNPSPNEFRSRTRSAVGRFKPRFRLPNGLQTGQTYSRIERLDEMNPASPRTQNSDISKDPRPKLEGIKGEIKDRSCPFAPPRPPPEFCRTTAGPPFESSTFCRTTAGPPPEGPTFCRTTADHHLKALLSAGPPPKGPTLCRTTT</sequence>